<feature type="signal peptide" evidence="1">
    <location>
        <begin position="1"/>
        <end position="22"/>
    </location>
</feature>
<name>A0A176TGU7_9FLAO</name>
<accession>A0A176TGU7</accession>
<comment type="caution">
    <text evidence="2">The sequence shown here is derived from an EMBL/GenBank/DDBJ whole genome shotgun (WGS) entry which is preliminary data.</text>
</comment>
<evidence type="ECO:0000313" key="2">
    <source>
        <dbReference type="EMBL" id="OAD46753.1"/>
    </source>
</evidence>
<dbReference type="EMBL" id="LVWE01000001">
    <property type="protein sequence ID" value="OAD46753.1"/>
    <property type="molecule type" value="Genomic_DNA"/>
</dbReference>
<proteinExistence type="predicted"/>
<protein>
    <recommendedName>
        <fullName evidence="4">Secretion system C-terminal sorting domain-containing protein</fullName>
    </recommendedName>
</protein>
<gene>
    <name evidence="2" type="ORF">LPB303_00420</name>
</gene>
<reference evidence="2 3" key="1">
    <citation type="submission" date="2016-02" db="EMBL/GenBank/DDBJ databases">
        <title>Draft genome sequence of Polaribacter atrinae KACC17473.</title>
        <authorList>
            <person name="Shin S.-K."/>
            <person name="Yi H."/>
        </authorList>
    </citation>
    <scope>NUCLEOTIDE SEQUENCE [LARGE SCALE GENOMIC DNA]</scope>
    <source>
        <strain evidence="2 3">KACC 17473</strain>
    </source>
</reference>
<keyword evidence="1" id="KW-0732">Signal</keyword>
<evidence type="ECO:0000256" key="1">
    <source>
        <dbReference type="SAM" id="SignalP"/>
    </source>
</evidence>
<dbReference type="AlphaFoldDB" id="A0A176TGU7"/>
<keyword evidence="3" id="KW-1185">Reference proteome</keyword>
<evidence type="ECO:0008006" key="4">
    <source>
        <dbReference type="Google" id="ProtNLM"/>
    </source>
</evidence>
<sequence length="192" mass="22141">MTNKMKKIILVALMFGTIISYANENIDIKDAKKTVKVEFSNVKKGQTLNIKDHTGLVVYNDKIENSGDYSKTFDFSALEDGVYSFELIKDFEIVIKQFYVENGLVTFLDDNNEKVFKPIIRNEGQLLFISKISFNNEPLKVTLYYNDKAVLSETVSGDQILKRVYKLSEKEIGNYKVIVNSDDRTYIKEFKI</sequence>
<feature type="chain" id="PRO_5008049952" description="Secretion system C-terminal sorting domain-containing protein" evidence="1">
    <location>
        <begin position="23"/>
        <end position="192"/>
    </location>
</feature>
<dbReference type="STRING" id="1333662.LPB303_00420"/>
<dbReference type="Proteomes" id="UP000076923">
    <property type="component" value="Unassembled WGS sequence"/>
</dbReference>
<evidence type="ECO:0000313" key="3">
    <source>
        <dbReference type="Proteomes" id="UP000076923"/>
    </source>
</evidence>
<organism evidence="2 3">
    <name type="scientific">Polaribacter atrinae</name>
    <dbReference type="NCBI Taxonomy" id="1333662"/>
    <lineage>
        <taxon>Bacteria</taxon>
        <taxon>Pseudomonadati</taxon>
        <taxon>Bacteroidota</taxon>
        <taxon>Flavobacteriia</taxon>
        <taxon>Flavobacteriales</taxon>
        <taxon>Flavobacteriaceae</taxon>
    </lineage>
</organism>
<dbReference type="OrthoDB" id="1122048at2"/>